<feature type="transmembrane region" description="Helical" evidence="6">
    <location>
        <begin position="125"/>
        <end position="143"/>
    </location>
</feature>
<reference evidence="8" key="3">
    <citation type="submission" date="2019-07" db="EMBL/GenBank/DDBJ databases">
        <authorList>
            <person name="Miller W.G."/>
        </authorList>
    </citation>
    <scope>NUCLEOTIDE SEQUENCE</scope>
    <source>
        <strain evidence="8">52/13</strain>
    </source>
</reference>
<keyword evidence="4 6" id="KW-1133">Transmembrane helix</keyword>
<dbReference type="RefSeq" id="WP_099460894.1">
    <property type="nucleotide sequence ID" value="NZ_LDWY01000011.1"/>
</dbReference>
<accession>A0A2G4R6B8</accession>
<dbReference type="GO" id="GO:0022904">
    <property type="term" value="P:respiratory electron transport chain"/>
    <property type="evidence" value="ECO:0007669"/>
    <property type="project" value="InterPro"/>
</dbReference>
<keyword evidence="11" id="KW-1185">Reference proteome</keyword>
<protein>
    <submittedName>
        <fullName evidence="8">Cytochrome b/b6 domain-containing protein</fullName>
    </submittedName>
    <submittedName>
        <fullName evidence="9">Membrane protein</fullName>
    </submittedName>
</protein>
<dbReference type="SUPFAM" id="SSF81342">
    <property type="entry name" value="Transmembrane di-heme cytochromes"/>
    <property type="match status" value="1"/>
</dbReference>
<feature type="transmembrane region" description="Helical" evidence="6">
    <location>
        <begin position="59"/>
        <end position="84"/>
    </location>
</feature>
<dbReference type="Pfam" id="PF01292">
    <property type="entry name" value="Ni_hydr_CYTB"/>
    <property type="match status" value="1"/>
</dbReference>
<evidence type="ECO:0000259" key="7">
    <source>
        <dbReference type="Pfam" id="PF01292"/>
    </source>
</evidence>
<keyword evidence="5 6" id="KW-0472">Membrane</keyword>
<dbReference type="InterPro" id="IPR011577">
    <property type="entry name" value="Cyt_b561_bac/Ni-Hgenase"/>
</dbReference>
<dbReference type="GO" id="GO:0009055">
    <property type="term" value="F:electron transfer activity"/>
    <property type="evidence" value="ECO:0007669"/>
    <property type="project" value="InterPro"/>
</dbReference>
<evidence type="ECO:0000256" key="5">
    <source>
        <dbReference type="ARBA" id="ARBA00023136"/>
    </source>
</evidence>
<gene>
    <name evidence="9" type="ORF">AA994_00895</name>
    <name evidence="8" type="ORF">CVU5213_00310</name>
</gene>
<reference evidence="9" key="1">
    <citation type="submission" date="2015-06" db="EMBL/GenBank/DDBJ databases">
        <authorList>
            <person name="Hoefler B.C."/>
            <person name="Straight P.D."/>
        </authorList>
    </citation>
    <scope>NUCLEOTIDE SEQUENCE [LARGE SCALE GENOMIC DNA]</scope>
    <source>
        <strain evidence="9">73/13</strain>
    </source>
</reference>
<dbReference type="EMBL" id="LDWY01000011">
    <property type="protein sequence ID" value="PHY92123.1"/>
    <property type="molecule type" value="Genomic_DNA"/>
</dbReference>
<evidence type="ECO:0000313" key="8">
    <source>
        <dbReference type="EMBL" id="MBS4240189.1"/>
    </source>
</evidence>
<keyword evidence="2" id="KW-1003">Cell membrane</keyword>
<proteinExistence type="predicted"/>
<name>A0A2G4R6B8_9BACT</name>
<dbReference type="OrthoDB" id="9787143at2"/>
<evidence type="ECO:0000313" key="11">
    <source>
        <dbReference type="Proteomes" id="UP000811399"/>
    </source>
</evidence>
<evidence type="ECO:0000256" key="1">
    <source>
        <dbReference type="ARBA" id="ARBA00004651"/>
    </source>
</evidence>
<dbReference type="EMBL" id="VJYU01000001">
    <property type="protein sequence ID" value="MBS4240189.1"/>
    <property type="molecule type" value="Genomic_DNA"/>
</dbReference>
<dbReference type="Proteomes" id="UP000811399">
    <property type="component" value="Unassembled WGS sequence"/>
</dbReference>
<evidence type="ECO:0000256" key="2">
    <source>
        <dbReference type="ARBA" id="ARBA00022475"/>
    </source>
</evidence>
<reference evidence="8 11" key="4">
    <citation type="journal article" date="2021" name="Syst. Appl. Microbiol.">
        <title>nCampylobacter vulpis sp. nov. isolated from wild red foxes.</title>
        <authorList>
            <person name="Parisi A."/>
            <person name="Chiara M."/>
            <person name="Caffara M."/>
            <person name="Mion D."/>
            <person name="Miller W.G."/>
            <person name="Caruso M."/>
            <person name="Manzari C."/>
            <person name="Florio D."/>
            <person name="Capozzi L."/>
            <person name="D'Erchia A.M."/>
            <person name="Manzulli V."/>
            <person name="Zanoni R.G."/>
        </authorList>
    </citation>
    <scope>NUCLEOTIDE SEQUENCE [LARGE SCALE GENOMIC DNA]</scope>
    <source>
        <strain evidence="8 11">52/13</strain>
    </source>
</reference>
<evidence type="ECO:0000256" key="6">
    <source>
        <dbReference type="SAM" id="Phobius"/>
    </source>
</evidence>
<feature type="transmembrane region" description="Helical" evidence="6">
    <location>
        <begin position="20"/>
        <end position="39"/>
    </location>
</feature>
<dbReference type="InterPro" id="IPR051542">
    <property type="entry name" value="Hydrogenase_cytochrome"/>
</dbReference>
<dbReference type="GO" id="GO:0020037">
    <property type="term" value="F:heme binding"/>
    <property type="evidence" value="ECO:0007669"/>
    <property type="project" value="TreeGrafter"/>
</dbReference>
<dbReference type="PANTHER" id="PTHR30485">
    <property type="entry name" value="NI/FE-HYDROGENASE 1 B-TYPE CYTOCHROME SUBUNIT"/>
    <property type="match status" value="1"/>
</dbReference>
<evidence type="ECO:0000313" key="9">
    <source>
        <dbReference type="EMBL" id="PHY92123.1"/>
    </source>
</evidence>
<dbReference type="Proteomes" id="UP000237472">
    <property type="component" value="Unassembled WGS sequence"/>
</dbReference>
<evidence type="ECO:0000313" key="10">
    <source>
        <dbReference type="Proteomes" id="UP000237472"/>
    </source>
</evidence>
<evidence type="ECO:0000256" key="4">
    <source>
        <dbReference type="ARBA" id="ARBA00022989"/>
    </source>
</evidence>
<dbReference type="Gene3D" id="1.20.950.20">
    <property type="entry name" value="Transmembrane di-heme cytochromes, Chain C"/>
    <property type="match status" value="1"/>
</dbReference>
<organism evidence="9 10">
    <name type="scientific">Campylobacter vulpis</name>
    <dbReference type="NCBI Taxonomy" id="1655500"/>
    <lineage>
        <taxon>Bacteria</taxon>
        <taxon>Pseudomonadati</taxon>
        <taxon>Campylobacterota</taxon>
        <taxon>Epsilonproteobacteria</taxon>
        <taxon>Campylobacterales</taxon>
        <taxon>Campylobacteraceae</taxon>
        <taxon>Campylobacter</taxon>
    </lineage>
</organism>
<dbReference type="AlphaFoldDB" id="A0A2G4R6B8"/>
<evidence type="ECO:0000256" key="3">
    <source>
        <dbReference type="ARBA" id="ARBA00022692"/>
    </source>
</evidence>
<dbReference type="InterPro" id="IPR016174">
    <property type="entry name" value="Di-haem_cyt_TM"/>
</dbReference>
<keyword evidence="3 6" id="KW-0812">Transmembrane</keyword>
<reference evidence="10" key="2">
    <citation type="submission" date="2015-06" db="EMBL/GenBank/DDBJ databases">
        <authorList>
            <person name="Parisi A."/>
            <person name="Chiara M."/>
            <person name="Florio D."/>
            <person name="Miccolupo A."/>
            <person name="Manzari C."/>
            <person name="Mion D."/>
            <person name="Caruso M."/>
            <person name="D'erchia A.M."/>
            <person name="Zanoni R."/>
        </authorList>
    </citation>
    <scope>NUCLEOTIDE SEQUENCE [LARGE SCALE GENOMIC DNA]</scope>
    <source>
        <strain evidence="10">73/13</strain>
    </source>
</reference>
<feature type="transmembrane region" description="Helical" evidence="6">
    <location>
        <begin position="163"/>
        <end position="186"/>
    </location>
</feature>
<sequence>MKKIKKMILRQSLQNRIVHWGVAVSTFALIISGMFQMPVSKRYMINELPLMAWSGDYHISLIMHYVGAFSLIFFVSFHLFFHIARAEFDIFPKKGDGVKSLKIIKTMLFGGVEPKSEKYLPEQRLAYFFIGLVLLLLISTGLIKTAKNLAGWNLSEGLYFWSAQLHNLGMILIILGIIGHLAAFIFKANRPLLRAMFSGKVDANYIKERHSLWEEGVKMADKES</sequence>
<dbReference type="GO" id="GO:0005886">
    <property type="term" value="C:plasma membrane"/>
    <property type="evidence" value="ECO:0007669"/>
    <property type="project" value="UniProtKB-SubCell"/>
</dbReference>
<feature type="domain" description="Cytochrome b561 bacterial/Ni-hydrogenase" evidence="7">
    <location>
        <begin position="11"/>
        <end position="199"/>
    </location>
</feature>
<comment type="caution">
    <text evidence="9">The sequence shown here is derived from an EMBL/GenBank/DDBJ whole genome shotgun (WGS) entry which is preliminary data.</text>
</comment>
<comment type="subcellular location">
    <subcellularLocation>
        <location evidence="1">Cell membrane</location>
        <topology evidence="1">Multi-pass membrane protein</topology>
    </subcellularLocation>
</comment>
<dbReference type="PANTHER" id="PTHR30485:SF1">
    <property type="entry name" value="CYTOCHROME YDHU-RELATED"/>
    <property type="match status" value="1"/>
</dbReference>